<dbReference type="EMBL" id="AHHD01000467">
    <property type="protein sequence ID" value="EKG11561.1"/>
    <property type="molecule type" value="Genomic_DNA"/>
</dbReference>
<sequence>MEKEPDKGSIAGKRGARHLQSSHELTESCSCAPKFNGCRTSSSVETKANNARHGNRQWLAPSDHPLDYRPDLLLSPFTPCSCRPAEATGLLRSLLQPASYGVLGAGASGADPRRQKKREYSFAAKRCVLQRAQRSNHFAHQE</sequence>
<comment type="caution">
    <text evidence="2">The sequence shown here is derived from an EMBL/GenBank/DDBJ whole genome shotgun (WGS) entry which is preliminary data.</text>
</comment>
<evidence type="ECO:0000256" key="1">
    <source>
        <dbReference type="SAM" id="MobiDB-lite"/>
    </source>
</evidence>
<name>K2QNT6_MACPH</name>
<dbReference type="Proteomes" id="UP000007129">
    <property type="component" value="Unassembled WGS sequence"/>
</dbReference>
<dbReference type="VEuPathDB" id="FungiDB:MPH_11054"/>
<organism evidence="2 3">
    <name type="scientific">Macrophomina phaseolina (strain MS6)</name>
    <name type="common">Charcoal rot fungus</name>
    <dbReference type="NCBI Taxonomy" id="1126212"/>
    <lineage>
        <taxon>Eukaryota</taxon>
        <taxon>Fungi</taxon>
        <taxon>Dikarya</taxon>
        <taxon>Ascomycota</taxon>
        <taxon>Pezizomycotina</taxon>
        <taxon>Dothideomycetes</taxon>
        <taxon>Dothideomycetes incertae sedis</taxon>
        <taxon>Botryosphaeriales</taxon>
        <taxon>Botryosphaeriaceae</taxon>
        <taxon>Macrophomina</taxon>
    </lineage>
</organism>
<dbReference type="AlphaFoldDB" id="K2QNT6"/>
<reference evidence="2 3" key="1">
    <citation type="journal article" date="2012" name="BMC Genomics">
        <title>Tools to kill: Genome of one of the most destructive plant pathogenic fungi Macrophomina phaseolina.</title>
        <authorList>
            <person name="Islam M.S."/>
            <person name="Haque M.S."/>
            <person name="Islam M.M."/>
            <person name="Emdad E.M."/>
            <person name="Halim A."/>
            <person name="Hossen Q.M.M."/>
            <person name="Hossain M.Z."/>
            <person name="Ahmed B."/>
            <person name="Rahim S."/>
            <person name="Rahman M.S."/>
            <person name="Alam M.M."/>
            <person name="Hou S."/>
            <person name="Wan X."/>
            <person name="Saito J.A."/>
            <person name="Alam M."/>
        </authorList>
    </citation>
    <scope>NUCLEOTIDE SEQUENCE [LARGE SCALE GENOMIC DNA]</scope>
    <source>
        <strain evidence="2 3">MS6</strain>
    </source>
</reference>
<protein>
    <submittedName>
        <fullName evidence="2">Uncharacterized protein</fullName>
    </submittedName>
</protein>
<feature type="region of interest" description="Disordered" evidence="1">
    <location>
        <begin position="1"/>
        <end position="26"/>
    </location>
</feature>
<evidence type="ECO:0000313" key="3">
    <source>
        <dbReference type="Proteomes" id="UP000007129"/>
    </source>
</evidence>
<dbReference type="HOGENOM" id="CLU_1816175_0_0_1"/>
<evidence type="ECO:0000313" key="2">
    <source>
        <dbReference type="EMBL" id="EKG11561.1"/>
    </source>
</evidence>
<accession>K2QNT6</accession>
<proteinExistence type="predicted"/>
<dbReference type="InParanoid" id="K2QNT6"/>
<gene>
    <name evidence="2" type="ORF">MPH_11054</name>
</gene>